<gene>
    <name evidence="2" type="ORF">LCGC14_1159000</name>
</gene>
<dbReference type="GO" id="GO:0040029">
    <property type="term" value="P:epigenetic regulation of gene expression"/>
    <property type="evidence" value="ECO:0007669"/>
    <property type="project" value="TreeGrafter"/>
</dbReference>
<comment type="caution">
    <text evidence="2">The sequence shown here is derived from an EMBL/GenBank/DDBJ whole genome shotgun (WGS) entry which is preliminary data.</text>
</comment>
<protein>
    <recommendedName>
        <fullName evidence="1">Histone deacetylase domain-containing protein</fullName>
    </recommendedName>
</protein>
<dbReference type="InterPro" id="IPR023696">
    <property type="entry name" value="Ureohydrolase_dom_sf"/>
</dbReference>
<organism evidence="2">
    <name type="scientific">marine sediment metagenome</name>
    <dbReference type="NCBI Taxonomy" id="412755"/>
    <lineage>
        <taxon>unclassified sequences</taxon>
        <taxon>metagenomes</taxon>
        <taxon>ecological metagenomes</taxon>
    </lineage>
</organism>
<name>A0A0F9PBK8_9ZZZZ</name>
<accession>A0A0F9PBK8</accession>
<dbReference type="Pfam" id="PF00850">
    <property type="entry name" value="Hist_deacetyl"/>
    <property type="match status" value="1"/>
</dbReference>
<dbReference type="InterPro" id="IPR037138">
    <property type="entry name" value="His_deacetylse_dom_sf"/>
</dbReference>
<dbReference type="GO" id="GO:0004407">
    <property type="term" value="F:histone deacetylase activity"/>
    <property type="evidence" value="ECO:0007669"/>
    <property type="project" value="TreeGrafter"/>
</dbReference>
<reference evidence="2" key="1">
    <citation type="journal article" date="2015" name="Nature">
        <title>Complex archaea that bridge the gap between prokaryotes and eukaryotes.</title>
        <authorList>
            <person name="Spang A."/>
            <person name="Saw J.H."/>
            <person name="Jorgensen S.L."/>
            <person name="Zaremba-Niedzwiedzka K."/>
            <person name="Martijn J."/>
            <person name="Lind A.E."/>
            <person name="van Eijk R."/>
            <person name="Schleper C."/>
            <person name="Guy L."/>
            <person name="Ettema T.J."/>
        </authorList>
    </citation>
    <scope>NUCLEOTIDE SEQUENCE</scope>
</reference>
<dbReference type="EMBL" id="LAZR01005634">
    <property type="protein sequence ID" value="KKM98335.1"/>
    <property type="molecule type" value="Genomic_DNA"/>
</dbReference>
<dbReference type="InterPro" id="IPR000286">
    <property type="entry name" value="HDACs"/>
</dbReference>
<evidence type="ECO:0000313" key="2">
    <source>
        <dbReference type="EMBL" id="KKM98335.1"/>
    </source>
</evidence>
<evidence type="ECO:0000259" key="1">
    <source>
        <dbReference type="Pfam" id="PF00850"/>
    </source>
</evidence>
<proteinExistence type="predicted"/>
<dbReference type="Gene3D" id="3.40.800.20">
    <property type="entry name" value="Histone deacetylase domain"/>
    <property type="match status" value="2"/>
</dbReference>
<dbReference type="InterPro" id="IPR023801">
    <property type="entry name" value="His_deacetylse_dom"/>
</dbReference>
<dbReference type="PANTHER" id="PTHR10625">
    <property type="entry name" value="HISTONE DEACETYLASE HDAC1-RELATED"/>
    <property type="match status" value="1"/>
</dbReference>
<sequence length="256" mass="28971">MKIVFHERYYNSNYAMDPAASPGRLEGIMNILAHKEEYEIITPEPAKEEDILRAHTSRHFQQIQSNKLLFELASLAAGGAILAAEKAYEGNPTFAVIRPPGHHASSNSCWGFCYFNNISISLLKLFSEKKIKSAFILDFDLHFGDGNVNILENREDEFIAKVLNPNSSGRTNYLEEVKNYMENLNDIGIFVASAGFDQGIEDWGHLLYPEDYYELGNLMKIYAEKLCNGRRYALLEGGYNHNALPKNVESFCEGIK</sequence>
<dbReference type="AlphaFoldDB" id="A0A0F9PBK8"/>
<feature type="domain" description="Histone deacetylase" evidence="1">
    <location>
        <begin position="21"/>
        <end position="157"/>
    </location>
</feature>
<dbReference type="SUPFAM" id="SSF52768">
    <property type="entry name" value="Arginase/deacetylase"/>
    <property type="match status" value="1"/>
</dbReference>
<dbReference type="PRINTS" id="PR01270">
    <property type="entry name" value="HDASUPER"/>
</dbReference>